<reference evidence="2" key="2">
    <citation type="submission" date="2013-10" db="EMBL/GenBank/DDBJ databases">
        <authorList>
            <person name="Aslett M."/>
        </authorList>
    </citation>
    <scope>NUCLEOTIDE SEQUENCE [LARGE SCALE GENOMIC DNA]</scope>
    <source>
        <strain evidence="2">Houghton</strain>
    </source>
</reference>
<dbReference type="Pfam" id="PF00190">
    <property type="entry name" value="Cupin_1"/>
    <property type="match status" value="1"/>
</dbReference>
<dbReference type="VEuPathDB" id="ToxoDB:ETH_00043455"/>
<dbReference type="GeneID" id="25257730"/>
<dbReference type="OrthoDB" id="348717at2759"/>
<dbReference type="RefSeq" id="XP_013231562.1">
    <property type="nucleotide sequence ID" value="XM_013376108.1"/>
</dbReference>
<proteinExistence type="predicted"/>
<protein>
    <recommendedName>
        <fullName evidence="1">Cupin type-1 domain-containing protein</fullName>
    </recommendedName>
</protein>
<dbReference type="InterPro" id="IPR011051">
    <property type="entry name" value="RmlC_Cupin_sf"/>
</dbReference>
<sequence length="132" mass="13044">MTPLFSQRQLSCSIETVWGPRFAAAASAAAAAAAAGAPCWRLHLHAGLCGLVLGGQGFLRVVEGEREQQVLLQQGSVFSIPPLVPHLFAAAAATPLVLFVAYAPPLGLNAAAAASSSSSSSSSSGSGGGAAA</sequence>
<feature type="domain" description="Cupin type-1" evidence="1">
    <location>
        <begin position="43"/>
        <end position="110"/>
    </location>
</feature>
<dbReference type="EMBL" id="HG675298">
    <property type="protein sequence ID" value="CDJ40812.1"/>
    <property type="molecule type" value="Genomic_DNA"/>
</dbReference>
<accession>U6KRR1</accession>
<feature type="non-terminal residue" evidence="2">
    <location>
        <position position="132"/>
    </location>
</feature>
<evidence type="ECO:0000313" key="3">
    <source>
        <dbReference type="Proteomes" id="UP000030747"/>
    </source>
</evidence>
<evidence type="ECO:0000313" key="2">
    <source>
        <dbReference type="EMBL" id="CDJ40812.1"/>
    </source>
</evidence>
<gene>
    <name evidence="2" type="ORF">ETH_00043455</name>
</gene>
<organism evidence="2 3">
    <name type="scientific">Eimeria tenella</name>
    <name type="common">Coccidian parasite</name>
    <dbReference type="NCBI Taxonomy" id="5802"/>
    <lineage>
        <taxon>Eukaryota</taxon>
        <taxon>Sar</taxon>
        <taxon>Alveolata</taxon>
        <taxon>Apicomplexa</taxon>
        <taxon>Conoidasida</taxon>
        <taxon>Coccidia</taxon>
        <taxon>Eucoccidiorida</taxon>
        <taxon>Eimeriorina</taxon>
        <taxon>Eimeriidae</taxon>
        <taxon>Eimeria</taxon>
    </lineage>
</organism>
<keyword evidence="3" id="KW-1185">Reference proteome</keyword>
<dbReference type="Proteomes" id="UP000030747">
    <property type="component" value="Unassembled WGS sequence"/>
</dbReference>
<dbReference type="InterPro" id="IPR014710">
    <property type="entry name" value="RmlC-like_jellyroll"/>
</dbReference>
<dbReference type="SUPFAM" id="SSF51182">
    <property type="entry name" value="RmlC-like cupins"/>
    <property type="match status" value="1"/>
</dbReference>
<dbReference type="InterPro" id="IPR006045">
    <property type="entry name" value="Cupin_1"/>
</dbReference>
<dbReference type="VEuPathDB" id="ToxoDB:ETH2_0523800"/>
<dbReference type="CDD" id="cd02208">
    <property type="entry name" value="cupin_RmlC-like"/>
    <property type="match status" value="1"/>
</dbReference>
<reference evidence="2" key="1">
    <citation type="submission" date="2013-10" db="EMBL/GenBank/DDBJ databases">
        <title>Genomic analysis of the causative agents of coccidiosis in chickens.</title>
        <authorList>
            <person name="Reid A.J."/>
            <person name="Blake D."/>
            <person name="Billington K."/>
            <person name="Browne H."/>
            <person name="Dunn M."/>
            <person name="Hung S."/>
            <person name="Kawahara F."/>
            <person name="Miranda-Saavedra D."/>
            <person name="Mourier T."/>
            <person name="Nagra H."/>
            <person name="Otto T.D."/>
            <person name="Rawlings N."/>
            <person name="Sanchez A."/>
            <person name="Sanders M."/>
            <person name="Subramaniam C."/>
            <person name="Tay Y."/>
            <person name="Dear P."/>
            <person name="Doerig C."/>
            <person name="Gruber A."/>
            <person name="Parkinson J."/>
            <person name="Shirley M."/>
            <person name="Wan K.L."/>
            <person name="Berriman M."/>
            <person name="Tomley F."/>
            <person name="Pain A."/>
        </authorList>
    </citation>
    <scope>NUCLEOTIDE SEQUENCE [LARGE SCALE GENOMIC DNA]</scope>
    <source>
        <strain evidence="2">Houghton</strain>
    </source>
</reference>
<name>U6KRR1_EIMTE</name>
<dbReference type="AlphaFoldDB" id="U6KRR1"/>
<evidence type="ECO:0000259" key="1">
    <source>
        <dbReference type="Pfam" id="PF00190"/>
    </source>
</evidence>
<dbReference type="Gene3D" id="2.60.120.10">
    <property type="entry name" value="Jelly Rolls"/>
    <property type="match status" value="1"/>
</dbReference>